<dbReference type="OrthoDB" id="5114877at2"/>
<reference evidence="2 3" key="1">
    <citation type="submission" date="2019-02" db="EMBL/GenBank/DDBJ databases">
        <title>Genomic Encyclopedia of Type Strains, Phase IV (KMG-IV): sequencing the most valuable type-strain genomes for metagenomic binning, comparative biology and taxonomic classification.</title>
        <authorList>
            <person name="Goeker M."/>
        </authorList>
    </citation>
    <scope>NUCLEOTIDE SEQUENCE [LARGE SCALE GENOMIC DNA]</scope>
    <source>
        <strain evidence="2 3">DSM 45622</strain>
    </source>
</reference>
<dbReference type="Proteomes" id="UP000293638">
    <property type="component" value="Unassembled WGS sequence"/>
</dbReference>
<comment type="caution">
    <text evidence="2">The sequence shown here is derived from an EMBL/GenBank/DDBJ whole genome shotgun (WGS) entry which is preliminary data.</text>
</comment>
<proteinExistence type="predicted"/>
<keyword evidence="3" id="KW-1185">Reference proteome</keyword>
<evidence type="ECO:0008006" key="4">
    <source>
        <dbReference type="Google" id="ProtNLM"/>
    </source>
</evidence>
<feature type="signal peptide" evidence="1">
    <location>
        <begin position="1"/>
        <end position="25"/>
    </location>
</feature>
<dbReference type="RefSeq" id="WP_130492260.1">
    <property type="nucleotide sequence ID" value="NZ_SGXD01000002.1"/>
</dbReference>
<feature type="chain" id="PRO_5020750450" description="Peptidase inhibitor family I36" evidence="1">
    <location>
        <begin position="26"/>
        <end position="118"/>
    </location>
</feature>
<dbReference type="EMBL" id="SGXD01000002">
    <property type="protein sequence ID" value="RZS89692.1"/>
    <property type="molecule type" value="Genomic_DNA"/>
</dbReference>
<dbReference type="PROSITE" id="PS51257">
    <property type="entry name" value="PROKAR_LIPOPROTEIN"/>
    <property type="match status" value="1"/>
</dbReference>
<evidence type="ECO:0000256" key="1">
    <source>
        <dbReference type="SAM" id="SignalP"/>
    </source>
</evidence>
<protein>
    <recommendedName>
        <fullName evidence="4">Peptidase inhibitor family I36</fullName>
    </recommendedName>
</protein>
<accession>A0A4Q7NTH5</accession>
<keyword evidence="1" id="KW-0732">Signal</keyword>
<gene>
    <name evidence="2" type="ORF">EV189_1463</name>
</gene>
<evidence type="ECO:0000313" key="3">
    <source>
        <dbReference type="Proteomes" id="UP000293638"/>
    </source>
</evidence>
<evidence type="ECO:0000313" key="2">
    <source>
        <dbReference type="EMBL" id="RZS89692.1"/>
    </source>
</evidence>
<organism evidence="2 3">
    <name type="scientific">Motilibacter rhizosphaerae</name>
    <dbReference type="NCBI Taxonomy" id="598652"/>
    <lineage>
        <taxon>Bacteria</taxon>
        <taxon>Bacillati</taxon>
        <taxon>Actinomycetota</taxon>
        <taxon>Actinomycetes</taxon>
        <taxon>Motilibacterales</taxon>
        <taxon>Motilibacteraceae</taxon>
        <taxon>Motilibacter</taxon>
    </lineage>
</organism>
<sequence>MPGRRWSLAALLLVAACSSGGGAGAGPSPAALAQEAGCATSTPAEGDLELYVRAEADCAAGGEELAFRTFANNGNRDDWLNAARSFGGVFVVGDRWAVNVDSRSLADRIAAATGGTVS</sequence>
<dbReference type="AlphaFoldDB" id="A0A4Q7NTH5"/>
<name>A0A4Q7NTH5_9ACTN</name>